<dbReference type="SUPFAM" id="SSF53756">
    <property type="entry name" value="UDP-Glycosyltransferase/glycogen phosphorylase"/>
    <property type="match status" value="1"/>
</dbReference>
<protein>
    <recommendedName>
        <fullName evidence="3">Glycosyl transferase family 28 C-terminal domain-containing protein</fullName>
    </recommendedName>
</protein>
<dbReference type="GO" id="GO:0016758">
    <property type="term" value="F:hexosyltransferase activity"/>
    <property type="evidence" value="ECO:0007669"/>
    <property type="project" value="InterPro"/>
</dbReference>
<dbReference type="AlphaFoldDB" id="A0A1A3P707"/>
<evidence type="ECO:0000313" key="4">
    <source>
        <dbReference type="EMBL" id="OBK28372.1"/>
    </source>
</evidence>
<proteinExistence type="predicted"/>
<evidence type="ECO:0000256" key="1">
    <source>
        <dbReference type="ARBA" id="ARBA00022679"/>
    </source>
</evidence>
<dbReference type="PANTHER" id="PTHR21015:SF22">
    <property type="entry name" value="GLYCOSYLTRANSFERASE"/>
    <property type="match status" value="1"/>
</dbReference>
<feature type="compositionally biased region" description="Basic and acidic residues" evidence="2">
    <location>
        <begin position="14"/>
        <end position="23"/>
    </location>
</feature>
<dbReference type="Pfam" id="PF04101">
    <property type="entry name" value="Glyco_tran_28_C"/>
    <property type="match status" value="1"/>
</dbReference>
<organism evidence="4 5">
    <name type="scientific">Mycobacterium asiaticum</name>
    <dbReference type="NCBI Taxonomy" id="1790"/>
    <lineage>
        <taxon>Bacteria</taxon>
        <taxon>Bacillati</taxon>
        <taxon>Actinomycetota</taxon>
        <taxon>Actinomycetes</taxon>
        <taxon>Mycobacteriales</taxon>
        <taxon>Mycobacteriaceae</taxon>
        <taxon>Mycobacterium</taxon>
    </lineage>
</organism>
<feature type="region of interest" description="Disordered" evidence="2">
    <location>
        <begin position="1"/>
        <end position="37"/>
    </location>
</feature>
<gene>
    <name evidence="4" type="ORF">A5634_01310</name>
</gene>
<name>A0A1A3P707_MYCAS</name>
<dbReference type="PANTHER" id="PTHR21015">
    <property type="entry name" value="UDP-N-ACETYLGLUCOSAMINE--N-ACETYLMURAMYL-(PENTAPEPTIDE) PYROPHOSPHORYL-UNDECAPRENOL N-ACETYLGLUCOSAMINE TRANSFERASE 1"/>
    <property type="match status" value="1"/>
</dbReference>
<evidence type="ECO:0000313" key="5">
    <source>
        <dbReference type="Proteomes" id="UP000093928"/>
    </source>
</evidence>
<comment type="caution">
    <text evidence="4">The sequence shown here is derived from an EMBL/GenBank/DDBJ whole genome shotgun (WGS) entry which is preliminary data.</text>
</comment>
<accession>A0A1A3P707</accession>
<dbReference type="EMBL" id="LZLS01000079">
    <property type="protein sequence ID" value="OBK28372.1"/>
    <property type="molecule type" value="Genomic_DNA"/>
</dbReference>
<dbReference type="Gene3D" id="3.40.50.2000">
    <property type="entry name" value="Glycogen Phosphorylase B"/>
    <property type="match status" value="1"/>
</dbReference>
<reference evidence="4 5" key="1">
    <citation type="submission" date="2016-06" db="EMBL/GenBank/DDBJ databases">
        <authorList>
            <person name="Kjaerup R.B."/>
            <person name="Dalgaard T.S."/>
            <person name="Juul-Madsen H.R."/>
        </authorList>
    </citation>
    <scope>NUCLEOTIDE SEQUENCE [LARGE SCALE GENOMIC DNA]</scope>
    <source>
        <strain evidence="4 5">1165133.8</strain>
    </source>
</reference>
<keyword evidence="1" id="KW-0808">Transferase</keyword>
<feature type="domain" description="Glycosyl transferase family 28 C-terminal" evidence="3">
    <location>
        <begin position="196"/>
        <end position="246"/>
    </location>
</feature>
<dbReference type="InterPro" id="IPR007235">
    <property type="entry name" value="Glyco_trans_28_C"/>
</dbReference>
<evidence type="ECO:0000259" key="3">
    <source>
        <dbReference type="Pfam" id="PF04101"/>
    </source>
</evidence>
<dbReference type="Proteomes" id="UP000093928">
    <property type="component" value="Unassembled WGS sequence"/>
</dbReference>
<evidence type="ECO:0000256" key="2">
    <source>
        <dbReference type="SAM" id="MobiDB-lite"/>
    </source>
</evidence>
<sequence length="298" mass="31844">MDVPEPHPFSEIVTLERDDRESQAPEPTAHGALHWAPHHDPGLGARMDAIARWITDARPEAVVVDVSVEVALFVRLLGIPVVVVALPGKRIDAPHLLVHRIADHIVAAWPKALCVPSWLRQYEHKTSYVGGISRFEGRRCGDSDSGGPILVLGGSGGDFDVTLSGCAAGGSGTTWTSLGGAHGTWKDDPFAEICGADVVVTHAGQGSIADVAAAQRPAIVIPRPRPFDEQLSTAGVLRRHQLAVVVSDPPDERAWPALLTHARASDPRRWQRWQVDGAAARAAAAIEETARLCQGVTH</sequence>